<dbReference type="Proteomes" id="UP000198767">
    <property type="component" value="Unassembled WGS sequence"/>
</dbReference>
<keyword evidence="1" id="KW-0812">Transmembrane</keyword>
<name>A0A1G5QF51_9RHOB</name>
<organism evidence="2 3">
    <name type="scientific">Epibacterium ulvae</name>
    <dbReference type="NCBI Taxonomy" id="1156985"/>
    <lineage>
        <taxon>Bacteria</taxon>
        <taxon>Pseudomonadati</taxon>
        <taxon>Pseudomonadota</taxon>
        <taxon>Alphaproteobacteria</taxon>
        <taxon>Rhodobacterales</taxon>
        <taxon>Roseobacteraceae</taxon>
        <taxon>Epibacterium</taxon>
    </lineage>
</organism>
<dbReference type="RefSeq" id="WP_090217678.1">
    <property type="nucleotide sequence ID" value="NZ_PHJF01000004.1"/>
</dbReference>
<keyword evidence="1" id="KW-0472">Membrane</keyword>
<sequence>MMLRTYAPTIVDLAYLVVFVVLGAVLMWLTGFGPIWVGALIAAFFYPWQGFIRRWKMASRKGVD</sequence>
<feature type="transmembrane region" description="Helical" evidence="1">
    <location>
        <begin position="35"/>
        <end position="52"/>
    </location>
</feature>
<accession>A0A1G5QF51</accession>
<dbReference type="EMBL" id="FMWG01000004">
    <property type="protein sequence ID" value="SCZ59981.1"/>
    <property type="molecule type" value="Genomic_DNA"/>
</dbReference>
<keyword evidence="3" id="KW-1185">Reference proteome</keyword>
<evidence type="ECO:0000313" key="3">
    <source>
        <dbReference type="Proteomes" id="UP000198767"/>
    </source>
</evidence>
<proteinExistence type="predicted"/>
<gene>
    <name evidence="2" type="ORF">SAMN04488118_10415</name>
</gene>
<dbReference type="AlphaFoldDB" id="A0A1G5QF51"/>
<feature type="transmembrane region" description="Helical" evidence="1">
    <location>
        <begin position="12"/>
        <end position="29"/>
    </location>
</feature>
<keyword evidence="1" id="KW-1133">Transmembrane helix</keyword>
<dbReference type="STRING" id="1156985.SAMN04488118_10415"/>
<protein>
    <submittedName>
        <fullName evidence="2">Uncharacterized protein</fullName>
    </submittedName>
</protein>
<evidence type="ECO:0000313" key="2">
    <source>
        <dbReference type="EMBL" id="SCZ59981.1"/>
    </source>
</evidence>
<reference evidence="2 3" key="1">
    <citation type="submission" date="2016-10" db="EMBL/GenBank/DDBJ databases">
        <authorList>
            <person name="de Groot N.N."/>
        </authorList>
    </citation>
    <scope>NUCLEOTIDE SEQUENCE [LARGE SCALE GENOMIC DNA]</scope>
    <source>
        <strain evidence="2 3">U95</strain>
    </source>
</reference>
<evidence type="ECO:0000256" key="1">
    <source>
        <dbReference type="SAM" id="Phobius"/>
    </source>
</evidence>